<dbReference type="SMART" id="SM00344">
    <property type="entry name" value="HTH_ASNC"/>
    <property type="match status" value="1"/>
</dbReference>
<evidence type="ECO:0000256" key="1">
    <source>
        <dbReference type="ARBA" id="ARBA00023015"/>
    </source>
</evidence>
<dbReference type="CDD" id="cd00090">
    <property type="entry name" value="HTH_ARSR"/>
    <property type="match status" value="1"/>
</dbReference>
<dbReference type="Pfam" id="PF13404">
    <property type="entry name" value="HTH_AsnC-type"/>
    <property type="match status" value="1"/>
</dbReference>
<reference evidence="5 6" key="1">
    <citation type="submission" date="2016-10" db="EMBL/GenBank/DDBJ databases">
        <title>Genome sequence of Streptomyces gilvigriseus MUSC 26.</title>
        <authorList>
            <person name="Lee L.-H."/>
            <person name="Ser H.-L."/>
        </authorList>
    </citation>
    <scope>NUCLEOTIDE SEQUENCE [LARGE SCALE GENOMIC DNA]</scope>
    <source>
        <strain evidence="5 6">MUSC 26</strain>
    </source>
</reference>
<proteinExistence type="predicted"/>
<evidence type="ECO:0000256" key="2">
    <source>
        <dbReference type="ARBA" id="ARBA00023125"/>
    </source>
</evidence>
<dbReference type="InterPro" id="IPR000485">
    <property type="entry name" value="AsnC-type_HTH_dom"/>
</dbReference>
<dbReference type="PANTHER" id="PTHR30154:SF53">
    <property type="entry name" value="HTH-TYPE TRANSCRIPTIONAL REGULATOR LRPC"/>
    <property type="match status" value="1"/>
</dbReference>
<dbReference type="PROSITE" id="PS50956">
    <property type="entry name" value="HTH_ASNC_2"/>
    <property type="match status" value="1"/>
</dbReference>
<evidence type="ECO:0000313" key="5">
    <source>
        <dbReference type="EMBL" id="OIV36423.1"/>
    </source>
</evidence>
<dbReference type="GO" id="GO:0043565">
    <property type="term" value="F:sequence-specific DNA binding"/>
    <property type="evidence" value="ECO:0007669"/>
    <property type="project" value="InterPro"/>
</dbReference>
<keyword evidence="6" id="KW-1185">Reference proteome</keyword>
<dbReference type="FunFam" id="3.30.70.920:FF:000010">
    <property type="entry name" value="ArsR family transcriptional regulator"/>
    <property type="match status" value="1"/>
</dbReference>
<dbReference type="InterPro" id="IPR019888">
    <property type="entry name" value="Tscrpt_reg_AsnC-like"/>
</dbReference>
<sequence length="151" mass="16505">MSMDSPVPALDAVDRRLLALLQENGRAGYAELARAVSMSPSAVTERVRRLEETGVITGYGARVDPERLGRPVLAIVRLAYPTSHYKPFHDLMAVVPEVVEAHHVTGEDCFVLKVRARSMADLESLVGRIGTLGRVRTSVVYSTPVDRPAPE</sequence>
<dbReference type="PRINTS" id="PR00033">
    <property type="entry name" value="HTHASNC"/>
</dbReference>
<dbReference type="InterPro" id="IPR011991">
    <property type="entry name" value="ArsR-like_HTH"/>
</dbReference>
<dbReference type="GO" id="GO:0005829">
    <property type="term" value="C:cytosol"/>
    <property type="evidence" value="ECO:0007669"/>
    <property type="project" value="TreeGrafter"/>
</dbReference>
<dbReference type="OrthoDB" id="9809462at2"/>
<dbReference type="AlphaFoldDB" id="A0A1J7BCJ6"/>
<keyword evidence="1" id="KW-0805">Transcription regulation</keyword>
<dbReference type="InterPro" id="IPR036390">
    <property type="entry name" value="WH_DNA-bd_sf"/>
</dbReference>
<evidence type="ECO:0000259" key="4">
    <source>
        <dbReference type="PROSITE" id="PS50956"/>
    </source>
</evidence>
<dbReference type="Gene3D" id="1.10.10.10">
    <property type="entry name" value="Winged helix-like DNA-binding domain superfamily/Winged helix DNA-binding domain"/>
    <property type="match status" value="1"/>
</dbReference>
<evidence type="ECO:0000256" key="3">
    <source>
        <dbReference type="ARBA" id="ARBA00023163"/>
    </source>
</evidence>
<dbReference type="FunFam" id="1.10.10.10:FF:000186">
    <property type="entry name" value="AsnC family transcriptional regulator"/>
    <property type="match status" value="1"/>
</dbReference>
<dbReference type="EMBL" id="MLCF01000094">
    <property type="protein sequence ID" value="OIV36423.1"/>
    <property type="molecule type" value="Genomic_DNA"/>
</dbReference>
<dbReference type="STRING" id="1428644.BIV57_16290"/>
<dbReference type="Gene3D" id="3.30.70.920">
    <property type="match status" value="1"/>
</dbReference>
<dbReference type="Proteomes" id="UP000243342">
    <property type="component" value="Unassembled WGS sequence"/>
</dbReference>
<organism evidence="5 6">
    <name type="scientific">Mangrovactinospora gilvigrisea</name>
    <dbReference type="NCBI Taxonomy" id="1428644"/>
    <lineage>
        <taxon>Bacteria</taxon>
        <taxon>Bacillati</taxon>
        <taxon>Actinomycetota</taxon>
        <taxon>Actinomycetes</taxon>
        <taxon>Kitasatosporales</taxon>
        <taxon>Streptomycetaceae</taxon>
        <taxon>Mangrovactinospora</taxon>
    </lineage>
</organism>
<dbReference type="InterPro" id="IPR011008">
    <property type="entry name" value="Dimeric_a/b-barrel"/>
</dbReference>
<keyword evidence="2" id="KW-0238">DNA-binding</keyword>
<keyword evidence="3" id="KW-0804">Transcription</keyword>
<dbReference type="InterPro" id="IPR036388">
    <property type="entry name" value="WH-like_DNA-bd_sf"/>
</dbReference>
<dbReference type="Pfam" id="PF01037">
    <property type="entry name" value="AsnC_trans_reg"/>
    <property type="match status" value="1"/>
</dbReference>
<name>A0A1J7BCJ6_9ACTN</name>
<dbReference type="RefSeq" id="WP_071657603.1">
    <property type="nucleotide sequence ID" value="NZ_MLCF01000094.1"/>
</dbReference>
<dbReference type="InterPro" id="IPR019887">
    <property type="entry name" value="Tscrpt_reg_AsnC/Lrp_C"/>
</dbReference>
<dbReference type="GO" id="GO:0043200">
    <property type="term" value="P:response to amino acid"/>
    <property type="evidence" value="ECO:0007669"/>
    <property type="project" value="TreeGrafter"/>
</dbReference>
<dbReference type="SUPFAM" id="SSF54909">
    <property type="entry name" value="Dimeric alpha+beta barrel"/>
    <property type="match status" value="1"/>
</dbReference>
<gene>
    <name evidence="5" type="ORF">BIV57_16290</name>
</gene>
<accession>A0A1J7BCJ6</accession>
<protein>
    <submittedName>
        <fullName evidence="5">ArsR family transcriptional regulator</fullName>
    </submittedName>
</protein>
<evidence type="ECO:0000313" key="6">
    <source>
        <dbReference type="Proteomes" id="UP000243342"/>
    </source>
</evidence>
<comment type="caution">
    <text evidence="5">The sequence shown here is derived from an EMBL/GenBank/DDBJ whole genome shotgun (WGS) entry which is preliminary data.</text>
</comment>
<dbReference type="SUPFAM" id="SSF46785">
    <property type="entry name" value="Winged helix' DNA-binding domain"/>
    <property type="match status" value="1"/>
</dbReference>
<feature type="domain" description="HTH asnC-type" evidence="4">
    <location>
        <begin position="10"/>
        <end position="71"/>
    </location>
</feature>
<dbReference type="PANTHER" id="PTHR30154">
    <property type="entry name" value="LEUCINE-RESPONSIVE REGULATORY PROTEIN"/>
    <property type="match status" value="1"/>
</dbReference>